<dbReference type="STRING" id="1202450.B586_16815"/>
<evidence type="ECO:0000313" key="1">
    <source>
        <dbReference type="EMBL" id="KLO39268.1"/>
    </source>
</evidence>
<sequence length="153" mass="16975">MISPDGEHDNVAREVVELEQGEAMRLLASVGHGRVVFTQRALPAIRPVNHLVDAGRVIVRTRLTANVATAVRTSTDSRVVVAYEADELDPQRRTGWSVVVTGLATTITNPEQIARYEQLLQPWVNMAMDTVIAIQPEVITGIRIVEDRHEMTE</sequence>
<comment type="caution">
    <text evidence="1">The sequence shown here is derived from an EMBL/GenBank/DDBJ whole genome shotgun (WGS) entry which is preliminary data.</text>
</comment>
<dbReference type="Gene3D" id="2.30.110.10">
    <property type="entry name" value="Electron Transport, Fmn-binding Protein, Chain A"/>
    <property type="match status" value="1"/>
</dbReference>
<name>A0A0I9UTX3_9MYCO</name>
<dbReference type="Proteomes" id="UP000036334">
    <property type="component" value="Unassembled WGS sequence"/>
</dbReference>
<dbReference type="AlphaFoldDB" id="A0A0I9UTX3"/>
<keyword evidence="2" id="KW-1185">Reference proteome</keyword>
<dbReference type="InterPro" id="IPR012349">
    <property type="entry name" value="Split_barrel_FMN-bd"/>
</dbReference>
<dbReference type="InterPro" id="IPR024747">
    <property type="entry name" value="Pyridox_Oxase-rel"/>
</dbReference>
<gene>
    <name evidence="1" type="ORF">ABH38_01385</name>
</gene>
<organism evidence="1 2">
    <name type="scientific">Mycobacterium haemophilum</name>
    <dbReference type="NCBI Taxonomy" id="29311"/>
    <lineage>
        <taxon>Bacteria</taxon>
        <taxon>Bacillati</taxon>
        <taxon>Actinomycetota</taxon>
        <taxon>Actinomycetes</taxon>
        <taxon>Mycobacteriales</taxon>
        <taxon>Mycobacteriaceae</taxon>
        <taxon>Mycobacterium</taxon>
    </lineage>
</organism>
<evidence type="ECO:0008006" key="3">
    <source>
        <dbReference type="Google" id="ProtNLM"/>
    </source>
</evidence>
<protein>
    <recommendedName>
        <fullName evidence="3">Pyridoxamine 5'-phosphate oxidase</fullName>
    </recommendedName>
</protein>
<accession>A0A0I9UTX3</accession>
<dbReference type="SUPFAM" id="SSF50475">
    <property type="entry name" value="FMN-binding split barrel"/>
    <property type="match status" value="1"/>
</dbReference>
<dbReference type="EMBL" id="LDPR01000001">
    <property type="protein sequence ID" value="KLO39268.1"/>
    <property type="molecule type" value="Genomic_DNA"/>
</dbReference>
<reference evidence="1 2" key="1">
    <citation type="submission" date="2015-05" db="EMBL/GenBank/DDBJ databases">
        <title>Genome sequence of Mycobacterium haemophilum.</title>
        <authorList>
            <person name="Greninger A.L."/>
            <person name="Cunningham G."/>
            <person name="Miller S."/>
        </authorList>
    </citation>
    <scope>NUCLEOTIDE SEQUENCE [LARGE SCALE GENOMIC DNA]</scope>
    <source>
        <strain evidence="2">UC1</strain>
    </source>
</reference>
<evidence type="ECO:0000313" key="2">
    <source>
        <dbReference type="Proteomes" id="UP000036334"/>
    </source>
</evidence>
<proteinExistence type="predicted"/>
<dbReference type="Pfam" id="PF12900">
    <property type="entry name" value="Pyridox_ox_2"/>
    <property type="match status" value="1"/>
</dbReference>
<dbReference type="PATRIC" id="fig|29311.18.peg.301"/>